<gene>
    <name evidence="2" type="ORF">B0J11DRAFT_578666</name>
</gene>
<feature type="compositionally biased region" description="Polar residues" evidence="1">
    <location>
        <begin position="200"/>
        <end position="232"/>
    </location>
</feature>
<dbReference type="OrthoDB" id="5552418at2759"/>
<dbReference type="AlphaFoldDB" id="A0A9P9E0K5"/>
<feature type="compositionally biased region" description="Polar residues" evidence="1">
    <location>
        <begin position="10"/>
        <end position="27"/>
    </location>
</feature>
<dbReference type="Proteomes" id="UP000700596">
    <property type="component" value="Unassembled WGS sequence"/>
</dbReference>
<protein>
    <submittedName>
        <fullName evidence="2">Uncharacterized protein</fullName>
    </submittedName>
</protein>
<proteinExistence type="predicted"/>
<reference evidence="2" key="1">
    <citation type="journal article" date="2021" name="Nat. Commun.">
        <title>Genetic determinants of endophytism in the Arabidopsis root mycobiome.</title>
        <authorList>
            <person name="Mesny F."/>
            <person name="Miyauchi S."/>
            <person name="Thiergart T."/>
            <person name="Pickel B."/>
            <person name="Atanasova L."/>
            <person name="Karlsson M."/>
            <person name="Huettel B."/>
            <person name="Barry K.W."/>
            <person name="Haridas S."/>
            <person name="Chen C."/>
            <person name="Bauer D."/>
            <person name="Andreopoulos W."/>
            <person name="Pangilinan J."/>
            <person name="LaButti K."/>
            <person name="Riley R."/>
            <person name="Lipzen A."/>
            <person name="Clum A."/>
            <person name="Drula E."/>
            <person name="Henrissat B."/>
            <person name="Kohler A."/>
            <person name="Grigoriev I.V."/>
            <person name="Martin F.M."/>
            <person name="Hacquard S."/>
        </authorList>
    </citation>
    <scope>NUCLEOTIDE SEQUENCE</scope>
    <source>
        <strain evidence="2">MPI-CAGE-CH-0243</strain>
    </source>
</reference>
<keyword evidence="3" id="KW-1185">Reference proteome</keyword>
<name>A0A9P9E0K5_9PLEO</name>
<feature type="compositionally biased region" description="Polar residues" evidence="1">
    <location>
        <begin position="46"/>
        <end position="58"/>
    </location>
</feature>
<evidence type="ECO:0000256" key="1">
    <source>
        <dbReference type="SAM" id="MobiDB-lite"/>
    </source>
</evidence>
<sequence length="395" mass="43813">MDNNDRRPRTNPQGYAGQQGTLLQPQAQYPVVSASDRFRHAPLTAQPPTSAPSTSRAGAQSYGYAYGEGSQFVQSAIPPSYGTQDYAPEQTPQHQQQSRYSQYGQNVMYNVASAQPQPAGQSQYEPVQQYQSNRDSAIEVLNTSFGVAQPQYYGVPGQEGPTSTPASALATQNVPSQYSSLGYTAPQAAVGRESLAPSYSAPSMTDPHQATSQGGYSHQTYPEQGSSNEFDNFYNNYQTELKKTFESTRDGRLSEAAVHLKGLTDWLLHWAEPLGLVRDDEANYQPRLKLWTEFNDCWLATLQRQKEMTLEMINTQRPPQSPQSLIDRDYLEKMGTELTKNCDNMEKHGLVDYQMGVLEEEIIAMLCACLDLLEEARGVSGSSQRVSTASASRRR</sequence>
<feature type="region of interest" description="Disordered" evidence="1">
    <location>
        <begin position="75"/>
        <end position="98"/>
    </location>
</feature>
<organism evidence="2 3">
    <name type="scientific">Dendryphion nanum</name>
    <dbReference type="NCBI Taxonomy" id="256645"/>
    <lineage>
        <taxon>Eukaryota</taxon>
        <taxon>Fungi</taxon>
        <taxon>Dikarya</taxon>
        <taxon>Ascomycota</taxon>
        <taxon>Pezizomycotina</taxon>
        <taxon>Dothideomycetes</taxon>
        <taxon>Pleosporomycetidae</taxon>
        <taxon>Pleosporales</taxon>
        <taxon>Torulaceae</taxon>
        <taxon>Dendryphion</taxon>
    </lineage>
</organism>
<accession>A0A9P9E0K5</accession>
<feature type="region of interest" description="Disordered" evidence="1">
    <location>
        <begin position="1"/>
        <end position="60"/>
    </location>
</feature>
<evidence type="ECO:0000313" key="2">
    <source>
        <dbReference type="EMBL" id="KAH7128459.1"/>
    </source>
</evidence>
<dbReference type="EMBL" id="JAGMWT010000005">
    <property type="protein sequence ID" value="KAH7128459.1"/>
    <property type="molecule type" value="Genomic_DNA"/>
</dbReference>
<comment type="caution">
    <text evidence="2">The sequence shown here is derived from an EMBL/GenBank/DDBJ whole genome shotgun (WGS) entry which is preliminary data.</text>
</comment>
<evidence type="ECO:0000313" key="3">
    <source>
        <dbReference type="Proteomes" id="UP000700596"/>
    </source>
</evidence>
<feature type="region of interest" description="Disordered" evidence="1">
    <location>
        <begin position="196"/>
        <end position="232"/>
    </location>
</feature>